<sequence length="54" mass="6166">MESPISGEIKLCEAGECSYLRPLRTNILKSILRQITRSDGFNLVGDVWLHPMNY</sequence>
<dbReference type="EMBL" id="QNUK01000410">
    <property type="protein sequence ID" value="KAF5893825.1"/>
    <property type="molecule type" value="Genomic_DNA"/>
</dbReference>
<evidence type="ECO:0000313" key="1">
    <source>
        <dbReference type="EMBL" id="KAF5893825.1"/>
    </source>
</evidence>
<keyword evidence="2" id="KW-1185">Reference proteome</keyword>
<proteinExistence type="predicted"/>
<dbReference type="AlphaFoldDB" id="A0A8J4UCQ4"/>
<evidence type="ECO:0000313" key="2">
    <source>
        <dbReference type="Proteomes" id="UP000727407"/>
    </source>
</evidence>
<accession>A0A8J4UCQ4</accession>
<dbReference type="Proteomes" id="UP000727407">
    <property type="component" value="Unassembled WGS sequence"/>
</dbReference>
<gene>
    <name evidence="1" type="primary">gnrh2</name>
    <name evidence="1" type="ORF">DAT39_016457</name>
</gene>
<organism evidence="1 2">
    <name type="scientific">Clarias magur</name>
    <name type="common">Asian catfish</name>
    <name type="synonym">Macropteronotus magur</name>
    <dbReference type="NCBI Taxonomy" id="1594786"/>
    <lineage>
        <taxon>Eukaryota</taxon>
        <taxon>Metazoa</taxon>
        <taxon>Chordata</taxon>
        <taxon>Craniata</taxon>
        <taxon>Vertebrata</taxon>
        <taxon>Euteleostomi</taxon>
        <taxon>Actinopterygii</taxon>
        <taxon>Neopterygii</taxon>
        <taxon>Teleostei</taxon>
        <taxon>Ostariophysi</taxon>
        <taxon>Siluriformes</taxon>
        <taxon>Clariidae</taxon>
        <taxon>Clarias</taxon>
    </lineage>
</organism>
<reference evidence="1" key="1">
    <citation type="submission" date="2020-07" db="EMBL/GenBank/DDBJ databases">
        <title>Clarias magur genome sequencing, assembly and annotation.</title>
        <authorList>
            <person name="Kushwaha B."/>
            <person name="Kumar R."/>
            <person name="Das P."/>
            <person name="Joshi C.G."/>
            <person name="Kumar D."/>
            <person name="Nagpure N.S."/>
            <person name="Pandey M."/>
            <person name="Agarwal S."/>
            <person name="Srivastava S."/>
            <person name="Singh M."/>
            <person name="Sahoo L."/>
            <person name="Jayasankar P."/>
            <person name="Meher P.K."/>
            <person name="Koringa P.G."/>
            <person name="Iquebal M.A."/>
            <person name="Das S.P."/>
            <person name="Bit A."/>
            <person name="Patnaik S."/>
            <person name="Patel N."/>
            <person name="Shah T.M."/>
            <person name="Hinsu A."/>
            <person name="Jena J.K."/>
        </authorList>
    </citation>
    <scope>NUCLEOTIDE SEQUENCE</scope>
    <source>
        <strain evidence="1">CIFAMagur01</strain>
        <tissue evidence="1">Testis</tissue>
    </source>
</reference>
<name>A0A8J4UCQ4_CLAMG</name>
<comment type="caution">
    <text evidence="1">The sequence shown here is derived from an EMBL/GenBank/DDBJ whole genome shotgun (WGS) entry which is preliminary data.</text>
</comment>
<dbReference type="OrthoDB" id="8490433at2759"/>
<protein>
    <submittedName>
        <fullName evidence="1">Progonadoliberin-2</fullName>
    </submittedName>
</protein>